<sequence length="89" mass="9960">MHNPKSKIYAKCCTHTEVIGVMKEDEKKKEDSIESPFFGALALALCAIMVALLLGINTIFNDGIERTILHWCVYIITLLSMAYMVNTHG</sequence>
<protein>
    <submittedName>
        <fullName evidence="2">Uncharacterized protein</fullName>
    </submittedName>
</protein>
<dbReference type="AlphaFoldDB" id="A0A7G9YF34"/>
<dbReference type="EMBL" id="MT631211">
    <property type="protein sequence ID" value="QNO46618.1"/>
    <property type="molecule type" value="Genomic_DNA"/>
</dbReference>
<reference evidence="2" key="1">
    <citation type="submission" date="2020-06" db="EMBL/GenBank/DDBJ databases">
        <title>Unique genomic features of the anaerobic methanotrophic archaea.</title>
        <authorList>
            <person name="Chadwick G.L."/>
            <person name="Skennerton C.T."/>
            <person name="Laso-Perez R."/>
            <person name="Leu A.O."/>
            <person name="Speth D.R."/>
            <person name="Yu H."/>
            <person name="Morgan-Lang C."/>
            <person name="Hatzenpichler R."/>
            <person name="Goudeau D."/>
            <person name="Malmstrom R."/>
            <person name="Brazelton W.J."/>
            <person name="Woyke T."/>
            <person name="Hallam S.J."/>
            <person name="Tyson G.W."/>
            <person name="Wegener G."/>
            <person name="Boetius A."/>
            <person name="Orphan V."/>
        </authorList>
    </citation>
    <scope>NUCLEOTIDE SEQUENCE</scope>
</reference>
<accession>A0A7G9YF34</accession>
<keyword evidence="1" id="KW-0472">Membrane</keyword>
<feature type="transmembrane region" description="Helical" evidence="1">
    <location>
        <begin position="68"/>
        <end position="85"/>
    </location>
</feature>
<feature type="transmembrane region" description="Helical" evidence="1">
    <location>
        <begin position="37"/>
        <end position="56"/>
    </location>
</feature>
<gene>
    <name evidence="2" type="ORF">OEAKOMNL_00019</name>
</gene>
<name>A0A7G9YF34_9EURY</name>
<keyword evidence="1" id="KW-1133">Transmembrane helix</keyword>
<evidence type="ECO:0000256" key="1">
    <source>
        <dbReference type="SAM" id="Phobius"/>
    </source>
</evidence>
<evidence type="ECO:0000313" key="2">
    <source>
        <dbReference type="EMBL" id="QNO46618.1"/>
    </source>
</evidence>
<organism evidence="2">
    <name type="scientific">Candidatus Methanogaster sp. ANME-2c ERB4</name>
    <dbReference type="NCBI Taxonomy" id="2759911"/>
    <lineage>
        <taxon>Archaea</taxon>
        <taxon>Methanobacteriati</taxon>
        <taxon>Methanobacteriota</taxon>
        <taxon>Stenosarchaea group</taxon>
        <taxon>Methanomicrobia</taxon>
        <taxon>Methanosarcinales</taxon>
        <taxon>ANME-2 cluster</taxon>
        <taxon>Candidatus Methanogasteraceae</taxon>
        <taxon>Candidatus Methanogaster</taxon>
    </lineage>
</organism>
<proteinExistence type="predicted"/>
<keyword evidence="1" id="KW-0812">Transmembrane</keyword>